<evidence type="ECO:0000313" key="2">
    <source>
        <dbReference type="Proteomes" id="UP001457282"/>
    </source>
</evidence>
<name>A0AAW1YQF3_RUBAR</name>
<protein>
    <submittedName>
        <fullName evidence="1">Uncharacterized protein</fullName>
    </submittedName>
</protein>
<organism evidence="1 2">
    <name type="scientific">Rubus argutus</name>
    <name type="common">Southern blackberry</name>
    <dbReference type="NCBI Taxonomy" id="59490"/>
    <lineage>
        <taxon>Eukaryota</taxon>
        <taxon>Viridiplantae</taxon>
        <taxon>Streptophyta</taxon>
        <taxon>Embryophyta</taxon>
        <taxon>Tracheophyta</taxon>
        <taxon>Spermatophyta</taxon>
        <taxon>Magnoliopsida</taxon>
        <taxon>eudicotyledons</taxon>
        <taxon>Gunneridae</taxon>
        <taxon>Pentapetalae</taxon>
        <taxon>rosids</taxon>
        <taxon>fabids</taxon>
        <taxon>Rosales</taxon>
        <taxon>Rosaceae</taxon>
        <taxon>Rosoideae</taxon>
        <taxon>Rosoideae incertae sedis</taxon>
        <taxon>Rubus</taxon>
    </lineage>
</organism>
<dbReference type="Proteomes" id="UP001457282">
    <property type="component" value="Unassembled WGS sequence"/>
</dbReference>
<keyword evidence="2" id="KW-1185">Reference proteome</keyword>
<proteinExistence type="predicted"/>
<accession>A0AAW1YQF3</accession>
<dbReference type="AlphaFoldDB" id="A0AAW1YQF3"/>
<gene>
    <name evidence="1" type="ORF">M0R45_006394</name>
</gene>
<dbReference type="EMBL" id="JBEDUW010000001">
    <property type="protein sequence ID" value="KAK9950930.1"/>
    <property type="molecule type" value="Genomic_DNA"/>
</dbReference>
<sequence>MMRAATSAAVGWTAAARKSWALRRFGEHGLRRDNGYKGRLQRLCDLRSPSRIEEQQQHRLDLEMGTTAETYELGAAWG</sequence>
<evidence type="ECO:0000313" key="1">
    <source>
        <dbReference type="EMBL" id="KAK9950930.1"/>
    </source>
</evidence>
<reference evidence="1 2" key="1">
    <citation type="journal article" date="2023" name="G3 (Bethesda)">
        <title>A chromosome-length genome assembly and annotation of blackberry (Rubus argutus, cv. 'Hillquist').</title>
        <authorList>
            <person name="Bruna T."/>
            <person name="Aryal R."/>
            <person name="Dudchenko O."/>
            <person name="Sargent D.J."/>
            <person name="Mead D."/>
            <person name="Buti M."/>
            <person name="Cavallini A."/>
            <person name="Hytonen T."/>
            <person name="Andres J."/>
            <person name="Pham M."/>
            <person name="Weisz D."/>
            <person name="Mascagni F."/>
            <person name="Usai G."/>
            <person name="Natali L."/>
            <person name="Bassil N."/>
            <person name="Fernandez G.E."/>
            <person name="Lomsadze A."/>
            <person name="Armour M."/>
            <person name="Olukolu B."/>
            <person name="Poorten T."/>
            <person name="Britton C."/>
            <person name="Davik J."/>
            <person name="Ashrafi H."/>
            <person name="Aiden E.L."/>
            <person name="Borodovsky M."/>
            <person name="Worthington M."/>
        </authorList>
    </citation>
    <scope>NUCLEOTIDE SEQUENCE [LARGE SCALE GENOMIC DNA]</scope>
    <source>
        <strain evidence="1">PI 553951</strain>
    </source>
</reference>
<comment type="caution">
    <text evidence="1">The sequence shown here is derived from an EMBL/GenBank/DDBJ whole genome shotgun (WGS) entry which is preliminary data.</text>
</comment>